<feature type="chain" id="PRO_5045238905" description="Polygalacturonase" evidence="10">
    <location>
        <begin position="25"/>
        <end position="403"/>
    </location>
</feature>
<evidence type="ECO:0000313" key="12">
    <source>
        <dbReference type="Proteomes" id="UP000827721"/>
    </source>
</evidence>
<evidence type="ECO:0000256" key="4">
    <source>
        <dbReference type="ARBA" id="ARBA00022525"/>
    </source>
</evidence>
<dbReference type="Proteomes" id="UP000827721">
    <property type="component" value="Unassembled WGS sequence"/>
</dbReference>
<evidence type="ECO:0000256" key="1">
    <source>
        <dbReference type="ARBA" id="ARBA00004191"/>
    </source>
</evidence>
<keyword evidence="4" id="KW-0964">Secreted</keyword>
<feature type="signal peptide" evidence="10">
    <location>
        <begin position="1"/>
        <end position="24"/>
    </location>
</feature>
<accession>A0ABQ8HFB0</accession>
<comment type="subcellular location">
    <subcellularLocation>
        <location evidence="1">Secreted</location>
        <location evidence="1">Cell wall</location>
    </subcellularLocation>
</comment>
<keyword evidence="10" id="KW-0732">Signal</keyword>
<dbReference type="InterPro" id="IPR006626">
    <property type="entry name" value="PbH1"/>
</dbReference>
<dbReference type="EMBL" id="JAFEMO010000011">
    <property type="protein sequence ID" value="KAH7557278.1"/>
    <property type="molecule type" value="Genomic_DNA"/>
</dbReference>
<organism evidence="11 12">
    <name type="scientific">Xanthoceras sorbifolium</name>
    <dbReference type="NCBI Taxonomy" id="99658"/>
    <lineage>
        <taxon>Eukaryota</taxon>
        <taxon>Viridiplantae</taxon>
        <taxon>Streptophyta</taxon>
        <taxon>Embryophyta</taxon>
        <taxon>Tracheophyta</taxon>
        <taxon>Spermatophyta</taxon>
        <taxon>Magnoliopsida</taxon>
        <taxon>eudicotyledons</taxon>
        <taxon>Gunneridae</taxon>
        <taxon>Pentapetalae</taxon>
        <taxon>rosids</taxon>
        <taxon>malvids</taxon>
        <taxon>Sapindales</taxon>
        <taxon>Sapindaceae</taxon>
        <taxon>Xanthoceroideae</taxon>
        <taxon>Xanthoceras</taxon>
    </lineage>
</organism>
<dbReference type="InterPro" id="IPR012334">
    <property type="entry name" value="Pectin_lyas_fold"/>
</dbReference>
<sequence length="403" mass="43704">MALQRHFVPIISIIFLSLVSCCFCLPDQNPPYNYLDEAYGYDSRAYPSYFTTINVDGKFKDLIKPRTQFITLKKVSAVSVDDFGAKGDGTDDSQAFMKAWKQACSHPGAVLVVPEEKTYLLKPIRFSGPCKANTTVQPCKDAPTALTFYENKNLIVKNLNIEDAQQIHVSFKKCTYVLASNLIVTAPEHSPNTDGIHVTDTQNIQITSSTIRTGDDCISIVNGSQNVKAEDITCGPGHGISIGSLGAGDSKAYVSGVTVNGAKLSGTTNGVRIKTWQGGSGYASNIKFQNIEMFNVTNPIIVDQNYCDQDKPCKDKVILFIYLFIISLSSSAVEVKNVVYQNIKGTSASKVAVKFDCSKKYPCEGIVLENINLEAESSGGAVEASCNNVVQLSQIGPVTPRCP</sequence>
<evidence type="ECO:0000256" key="6">
    <source>
        <dbReference type="ARBA" id="ARBA00023295"/>
    </source>
</evidence>
<evidence type="ECO:0000256" key="7">
    <source>
        <dbReference type="ARBA" id="ARBA00023316"/>
    </source>
</evidence>
<evidence type="ECO:0000256" key="5">
    <source>
        <dbReference type="ARBA" id="ARBA00022801"/>
    </source>
</evidence>
<dbReference type="InterPro" id="IPR000743">
    <property type="entry name" value="Glyco_hydro_28"/>
</dbReference>
<keyword evidence="3" id="KW-0134">Cell wall</keyword>
<dbReference type="SUPFAM" id="SSF51126">
    <property type="entry name" value="Pectin lyase-like"/>
    <property type="match status" value="1"/>
</dbReference>
<keyword evidence="12" id="KW-1185">Reference proteome</keyword>
<dbReference type="SMART" id="SM00710">
    <property type="entry name" value="PbH1"/>
    <property type="match status" value="4"/>
</dbReference>
<evidence type="ECO:0000313" key="11">
    <source>
        <dbReference type="EMBL" id="KAH7557278.1"/>
    </source>
</evidence>
<comment type="caution">
    <text evidence="11">The sequence shown here is derived from an EMBL/GenBank/DDBJ whole genome shotgun (WGS) entry which is preliminary data.</text>
</comment>
<evidence type="ECO:0000256" key="10">
    <source>
        <dbReference type="SAM" id="SignalP"/>
    </source>
</evidence>
<evidence type="ECO:0000256" key="3">
    <source>
        <dbReference type="ARBA" id="ARBA00022512"/>
    </source>
</evidence>
<evidence type="ECO:0000256" key="8">
    <source>
        <dbReference type="PROSITE-ProRule" id="PRU10052"/>
    </source>
</evidence>
<gene>
    <name evidence="11" type="ORF">JRO89_XS11G0100700</name>
</gene>
<dbReference type="PANTHER" id="PTHR31375">
    <property type="match status" value="1"/>
</dbReference>
<dbReference type="InterPro" id="IPR011050">
    <property type="entry name" value="Pectin_lyase_fold/virulence"/>
</dbReference>
<evidence type="ECO:0008006" key="13">
    <source>
        <dbReference type="Google" id="ProtNLM"/>
    </source>
</evidence>
<keyword evidence="7" id="KW-0961">Cell wall biogenesis/degradation</keyword>
<protein>
    <recommendedName>
        <fullName evidence="13">Polygalacturonase</fullName>
    </recommendedName>
</protein>
<name>A0ABQ8HFB0_9ROSI</name>
<dbReference type="Gene3D" id="2.160.20.10">
    <property type="entry name" value="Single-stranded right-handed beta-helix, Pectin lyase-like"/>
    <property type="match status" value="2"/>
</dbReference>
<dbReference type="Pfam" id="PF00295">
    <property type="entry name" value="Glyco_hydro_28"/>
    <property type="match status" value="1"/>
</dbReference>
<evidence type="ECO:0000256" key="2">
    <source>
        <dbReference type="ARBA" id="ARBA00008834"/>
    </source>
</evidence>
<keyword evidence="5 9" id="KW-0378">Hydrolase</keyword>
<dbReference type="PROSITE" id="PS51257">
    <property type="entry name" value="PROKAR_LIPOPROTEIN"/>
    <property type="match status" value="1"/>
</dbReference>
<evidence type="ECO:0000256" key="9">
    <source>
        <dbReference type="RuleBase" id="RU361169"/>
    </source>
</evidence>
<keyword evidence="6 9" id="KW-0326">Glycosidase</keyword>
<comment type="similarity">
    <text evidence="2 9">Belongs to the glycosyl hydrolase 28 family.</text>
</comment>
<dbReference type="PROSITE" id="PS00502">
    <property type="entry name" value="POLYGALACTURONASE"/>
    <property type="match status" value="1"/>
</dbReference>
<reference evidence="11 12" key="1">
    <citation type="submission" date="2021-02" db="EMBL/GenBank/DDBJ databases">
        <title>Plant Genome Project.</title>
        <authorList>
            <person name="Zhang R.-G."/>
        </authorList>
    </citation>
    <scope>NUCLEOTIDE SEQUENCE [LARGE SCALE GENOMIC DNA]</scope>
    <source>
        <tissue evidence="11">Leaves</tissue>
    </source>
</reference>
<feature type="active site" evidence="8">
    <location>
        <position position="238"/>
    </location>
</feature>
<proteinExistence type="inferred from homology"/>